<reference evidence="1 3" key="1">
    <citation type="journal article" date="2023" name="Microb. Genom.">
        <title>Mesoterricola silvestris gen. nov., sp. nov., Mesoterricola sediminis sp. nov., Geothrix oryzae sp. nov., Geothrix edaphica sp. nov., Geothrix rubra sp. nov., and Geothrix limicola sp. nov., six novel members of Acidobacteriota isolated from soils.</title>
        <authorList>
            <person name="Weisberg A.J."/>
            <person name="Pearce E."/>
            <person name="Kramer C.G."/>
            <person name="Chang J.H."/>
            <person name="Clarke C.R."/>
        </authorList>
    </citation>
    <scope>NUCLEOTIDE SEQUENCE</scope>
    <source>
        <strain evidence="2 3">NB05-1H</strain>
        <strain evidence="1">NRRL_B-16521</strain>
    </source>
</reference>
<name>A0AAP6BJ21_9ACTN</name>
<keyword evidence="3" id="KW-1185">Reference proteome</keyword>
<evidence type="ECO:0000313" key="4">
    <source>
        <dbReference type="Proteomes" id="UP001282288"/>
    </source>
</evidence>
<accession>A0AAP6BJ21</accession>
<dbReference type="SUPFAM" id="SSF110849">
    <property type="entry name" value="ParB/Sulfiredoxin"/>
    <property type="match status" value="1"/>
</dbReference>
<comment type="caution">
    <text evidence="1">The sequence shown here is derived from an EMBL/GenBank/DDBJ whole genome shotgun (WGS) entry which is preliminary data.</text>
</comment>
<sequence>MRSFLGVVNPLGVKVFDTSGYASLHEVRDRAHRDALTADMRRRGWQGPPTVVLADHAISLTGVHRRSAAAQAGLDEVPGVSLEDLFGACGKDMWELVNGSEEYATSYYYDFSRLINDHLPETVIESYGLDMQ</sequence>
<dbReference type="EMBL" id="JARAWP010000039">
    <property type="protein sequence ID" value="MDX3024814.1"/>
    <property type="molecule type" value="Genomic_DNA"/>
</dbReference>
<gene>
    <name evidence="1" type="ORF">PV399_39125</name>
    <name evidence="2" type="ORF">PV666_44165</name>
</gene>
<evidence type="ECO:0008006" key="5">
    <source>
        <dbReference type="Google" id="ProtNLM"/>
    </source>
</evidence>
<dbReference type="GeneID" id="69812393"/>
<protein>
    <recommendedName>
        <fullName evidence="5">ParB/Sulfiredoxin domain-containing protein</fullName>
    </recommendedName>
</protein>
<evidence type="ECO:0000313" key="2">
    <source>
        <dbReference type="EMBL" id="MDX3024814.1"/>
    </source>
</evidence>
<dbReference type="EMBL" id="JARAWC010000044">
    <property type="protein sequence ID" value="MDX2965684.1"/>
    <property type="molecule type" value="Genomic_DNA"/>
</dbReference>
<dbReference type="InterPro" id="IPR036086">
    <property type="entry name" value="ParB/Sulfiredoxin_sf"/>
</dbReference>
<proteinExistence type="predicted"/>
<dbReference type="RefSeq" id="WP_010352138.1">
    <property type="nucleotide sequence ID" value="NZ_CP122369.1"/>
</dbReference>
<evidence type="ECO:0000313" key="1">
    <source>
        <dbReference type="EMBL" id="MDX2965684.1"/>
    </source>
</evidence>
<evidence type="ECO:0000313" key="3">
    <source>
        <dbReference type="Proteomes" id="UP001272987"/>
    </source>
</evidence>
<dbReference type="Proteomes" id="UP001282288">
    <property type="component" value="Unassembled WGS sequence"/>
</dbReference>
<dbReference type="Proteomes" id="UP001272987">
    <property type="component" value="Unassembled WGS sequence"/>
</dbReference>
<organism evidence="1 4">
    <name type="scientific">Streptomyces acidiscabies</name>
    <dbReference type="NCBI Taxonomy" id="42234"/>
    <lineage>
        <taxon>Bacteria</taxon>
        <taxon>Bacillati</taxon>
        <taxon>Actinomycetota</taxon>
        <taxon>Actinomycetes</taxon>
        <taxon>Kitasatosporales</taxon>
        <taxon>Streptomycetaceae</taxon>
        <taxon>Streptomyces</taxon>
    </lineage>
</organism>
<dbReference type="AlphaFoldDB" id="A0AAP6BJ21"/>